<comment type="caution">
    <text evidence="1">The sequence shown here is derived from an EMBL/GenBank/DDBJ whole genome shotgun (WGS) entry which is preliminary data.</text>
</comment>
<dbReference type="EMBL" id="JAMTCP010000034">
    <property type="protein sequence ID" value="MCP2260983.1"/>
    <property type="molecule type" value="Genomic_DNA"/>
</dbReference>
<protein>
    <recommendedName>
        <fullName evidence="3">BON domain-containing protein</fullName>
    </recommendedName>
</protein>
<name>A0ABT1HZM6_STRSD</name>
<keyword evidence="2" id="KW-1185">Reference proteome</keyword>
<accession>A0ABT1HZM6</accession>
<reference evidence="1 2" key="1">
    <citation type="submission" date="2022-06" db="EMBL/GenBank/DDBJ databases">
        <title>Genomic Encyclopedia of Archaeal and Bacterial Type Strains, Phase II (KMG-II): from individual species to whole genera.</title>
        <authorList>
            <person name="Goeker M."/>
        </authorList>
    </citation>
    <scope>NUCLEOTIDE SEQUENCE [LARGE SCALE GENOMIC DNA]</scope>
    <source>
        <strain evidence="1 2">DSM 40477</strain>
    </source>
</reference>
<organism evidence="1 2">
    <name type="scientific">Streptoalloteichus tenebrarius (strain ATCC 17920 / DSM 40477 / JCM 4838 / CBS 697.72 / NBRC 16177 / NCIMB 11028 / NRRL B-12390 / A12253. 1 / ISP 5477)</name>
    <name type="common">Streptomyces tenebrarius</name>
    <dbReference type="NCBI Taxonomy" id="1933"/>
    <lineage>
        <taxon>Bacteria</taxon>
        <taxon>Bacillati</taxon>
        <taxon>Actinomycetota</taxon>
        <taxon>Actinomycetes</taxon>
        <taxon>Pseudonocardiales</taxon>
        <taxon>Pseudonocardiaceae</taxon>
        <taxon>Streptoalloteichus</taxon>
    </lineage>
</organism>
<evidence type="ECO:0000313" key="1">
    <source>
        <dbReference type="EMBL" id="MCP2260983.1"/>
    </source>
</evidence>
<dbReference type="RefSeq" id="WP_253671826.1">
    <property type="nucleotide sequence ID" value="NZ_JAMTCP010000034.1"/>
</dbReference>
<dbReference type="Proteomes" id="UP001205311">
    <property type="component" value="Unassembled WGS sequence"/>
</dbReference>
<gene>
    <name evidence="1" type="ORF">LX15_004703</name>
</gene>
<sequence>MSIERATWLGEIMGVAVQRQLDDYAGAYRWIAHVSGDVVTVHGTFEDEAERRIVLALVHAVPGAESAHVVLVPNPRPAS</sequence>
<evidence type="ECO:0008006" key="3">
    <source>
        <dbReference type="Google" id="ProtNLM"/>
    </source>
</evidence>
<evidence type="ECO:0000313" key="2">
    <source>
        <dbReference type="Proteomes" id="UP001205311"/>
    </source>
</evidence>
<proteinExistence type="predicted"/>